<dbReference type="Proteomes" id="UP000074310">
    <property type="component" value="Unassembled WGS sequence"/>
</dbReference>
<proteinExistence type="predicted"/>
<dbReference type="AlphaFoldDB" id="A0A147HXG0"/>
<evidence type="ECO:0000313" key="1">
    <source>
        <dbReference type="EMBL" id="KTT69567.1"/>
    </source>
</evidence>
<keyword evidence="2" id="KW-1185">Reference proteome</keyword>
<organism evidence="1 2">
    <name type="scientific">Sphingomonas endophytica</name>
    <dbReference type="NCBI Taxonomy" id="869719"/>
    <lineage>
        <taxon>Bacteria</taxon>
        <taxon>Pseudomonadati</taxon>
        <taxon>Pseudomonadota</taxon>
        <taxon>Alphaproteobacteria</taxon>
        <taxon>Sphingomonadales</taxon>
        <taxon>Sphingomonadaceae</taxon>
        <taxon>Sphingomonas</taxon>
    </lineage>
</organism>
<dbReference type="OrthoDB" id="450111at2"/>
<evidence type="ECO:0008006" key="3">
    <source>
        <dbReference type="Google" id="ProtNLM"/>
    </source>
</evidence>
<accession>A0A147HXG0</accession>
<comment type="caution">
    <text evidence="1">The sequence shown here is derived from an EMBL/GenBank/DDBJ whole genome shotgun (WGS) entry which is preliminary data.</text>
</comment>
<dbReference type="PATRIC" id="fig|869719.3.peg.2960"/>
<dbReference type="SUPFAM" id="SSF56281">
    <property type="entry name" value="Metallo-hydrolase/oxidoreductase"/>
    <property type="match status" value="1"/>
</dbReference>
<sequence length="256" mass="27506">MAARERHSDAPASYPPLDVLKPFAEDVWIVDSGPMIASGLSLPIRMTVVRLSGRALLLHSPTPFTPALAAALSELGTVTHLVAPNIAHWTRIAGWQRACPDAIVWGAPGLAERAQVKRGDLRVDRDLSADAPPEWADTIEQGAITGAAGFSEIWFFHRPSRTLILTDIVQQMEPERLPPLTALIARLSGGAKGTTPRYLRPVLRLGAGMRDTFAHLVALAPERVVFAHGTPFTADATARLRDALAWSGVAGSDLPD</sequence>
<protein>
    <recommendedName>
        <fullName evidence="3">DUF4336 domain-containing protein</fullName>
    </recommendedName>
</protein>
<gene>
    <name evidence="1" type="ORF">NS334_14400</name>
</gene>
<dbReference type="InterPro" id="IPR025638">
    <property type="entry name" value="DUF4336"/>
</dbReference>
<dbReference type="Pfam" id="PF14234">
    <property type="entry name" value="DUF4336"/>
    <property type="match status" value="1"/>
</dbReference>
<evidence type="ECO:0000313" key="2">
    <source>
        <dbReference type="Proteomes" id="UP000074310"/>
    </source>
</evidence>
<dbReference type="EMBL" id="LDTB01000065">
    <property type="protein sequence ID" value="KTT69567.1"/>
    <property type="molecule type" value="Genomic_DNA"/>
</dbReference>
<dbReference type="PANTHER" id="PTHR33835">
    <property type="entry name" value="YALI0C07656P"/>
    <property type="match status" value="1"/>
</dbReference>
<reference evidence="1 2" key="1">
    <citation type="journal article" date="2016" name="Front. Microbiol.">
        <title>Genomic Resource of Rice Seed Associated Bacteria.</title>
        <authorList>
            <person name="Midha S."/>
            <person name="Bansal K."/>
            <person name="Sharma S."/>
            <person name="Kumar N."/>
            <person name="Patil P.P."/>
            <person name="Chaudhry V."/>
            <person name="Patil P.B."/>
        </authorList>
    </citation>
    <scope>NUCLEOTIDE SEQUENCE [LARGE SCALE GENOMIC DNA]</scope>
    <source>
        <strain evidence="1 2">NS334</strain>
    </source>
</reference>
<dbReference type="InterPro" id="IPR036866">
    <property type="entry name" value="RibonucZ/Hydroxyglut_hydro"/>
</dbReference>
<name>A0A147HXG0_9SPHN</name>
<dbReference type="PANTHER" id="PTHR33835:SF1">
    <property type="entry name" value="METALLO-BETA-LACTAMASE DOMAIN-CONTAINING PROTEIN"/>
    <property type="match status" value="1"/>
</dbReference>